<dbReference type="SUPFAM" id="SSF57756">
    <property type="entry name" value="Retrovirus zinc finger-like domains"/>
    <property type="match status" value="1"/>
</dbReference>
<feature type="compositionally biased region" description="Basic and acidic residues" evidence="1">
    <location>
        <begin position="1185"/>
        <end position="1203"/>
    </location>
</feature>
<feature type="region of interest" description="Disordered" evidence="1">
    <location>
        <begin position="345"/>
        <end position="514"/>
    </location>
</feature>
<dbReference type="Proteomes" id="UP000324897">
    <property type="component" value="Unassembled WGS sequence"/>
</dbReference>
<feature type="compositionally biased region" description="Gly residues" evidence="1">
    <location>
        <begin position="351"/>
        <end position="370"/>
    </location>
</feature>
<keyword evidence="3" id="KW-1185">Reference proteome</keyword>
<feature type="non-terminal residue" evidence="2">
    <location>
        <position position="1"/>
    </location>
</feature>
<feature type="compositionally biased region" description="Basic and acidic residues" evidence="1">
    <location>
        <begin position="39"/>
        <end position="50"/>
    </location>
</feature>
<dbReference type="InterPro" id="IPR036875">
    <property type="entry name" value="Znf_CCHC_sf"/>
</dbReference>
<gene>
    <name evidence="2" type="ORF">EJB05_30662</name>
</gene>
<dbReference type="Gramene" id="TVU21050">
    <property type="protein sequence ID" value="TVU21050"/>
    <property type="gene ID" value="EJB05_30662"/>
</dbReference>
<organism evidence="2 3">
    <name type="scientific">Eragrostis curvula</name>
    <name type="common">weeping love grass</name>
    <dbReference type="NCBI Taxonomy" id="38414"/>
    <lineage>
        <taxon>Eukaryota</taxon>
        <taxon>Viridiplantae</taxon>
        <taxon>Streptophyta</taxon>
        <taxon>Embryophyta</taxon>
        <taxon>Tracheophyta</taxon>
        <taxon>Spermatophyta</taxon>
        <taxon>Magnoliopsida</taxon>
        <taxon>Liliopsida</taxon>
        <taxon>Poales</taxon>
        <taxon>Poaceae</taxon>
        <taxon>PACMAD clade</taxon>
        <taxon>Chloridoideae</taxon>
        <taxon>Eragrostideae</taxon>
        <taxon>Eragrostidinae</taxon>
        <taxon>Eragrostis</taxon>
    </lineage>
</organism>
<dbReference type="Gene3D" id="4.10.60.10">
    <property type="entry name" value="Zinc finger, CCHC-type"/>
    <property type="match status" value="1"/>
</dbReference>
<feature type="compositionally biased region" description="Polar residues" evidence="1">
    <location>
        <begin position="900"/>
        <end position="914"/>
    </location>
</feature>
<reference evidence="2 3" key="1">
    <citation type="journal article" date="2019" name="Sci. Rep.">
        <title>A high-quality genome of Eragrostis curvula grass provides insights into Poaceae evolution and supports new strategies to enhance forage quality.</title>
        <authorList>
            <person name="Carballo J."/>
            <person name="Santos B.A.C.M."/>
            <person name="Zappacosta D."/>
            <person name="Garbus I."/>
            <person name="Selva J.P."/>
            <person name="Gallo C.A."/>
            <person name="Diaz A."/>
            <person name="Albertini E."/>
            <person name="Caccamo M."/>
            <person name="Echenique V."/>
        </authorList>
    </citation>
    <scope>NUCLEOTIDE SEQUENCE [LARGE SCALE GENOMIC DNA]</scope>
    <source>
        <strain evidence="3">cv. Victoria</strain>
        <tissue evidence="2">Leaf</tissue>
    </source>
</reference>
<dbReference type="GO" id="GO:0003676">
    <property type="term" value="F:nucleic acid binding"/>
    <property type="evidence" value="ECO:0007669"/>
    <property type="project" value="InterPro"/>
</dbReference>
<feature type="region of interest" description="Disordered" evidence="1">
    <location>
        <begin position="26"/>
        <end position="108"/>
    </location>
</feature>
<evidence type="ECO:0000256" key="1">
    <source>
        <dbReference type="SAM" id="MobiDB-lite"/>
    </source>
</evidence>
<proteinExistence type="predicted"/>
<feature type="compositionally biased region" description="Low complexity" evidence="1">
    <location>
        <begin position="398"/>
        <end position="420"/>
    </location>
</feature>
<dbReference type="EMBL" id="RWGY01000026">
    <property type="protein sequence ID" value="TVU21050.1"/>
    <property type="molecule type" value="Genomic_DNA"/>
</dbReference>
<feature type="compositionally biased region" description="Gly residues" evidence="1">
    <location>
        <begin position="421"/>
        <end position="435"/>
    </location>
</feature>
<dbReference type="OrthoDB" id="695829at2759"/>
<evidence type="ECO:0008006" key="4">
    <source>
        <dbReference type="Google" id="ProtNLM"/>
    </source>
</evidence>
<dbReference type="AlphaFoldDB" id="A0A5J9UD24"/>
<evidence type="ECO:0000313" key="2">
    <source>
        <dbReference type="EMBL" id="TVU21050.1"/>
    </source>
</evidence>
<feature type="compositionally biased region" description="Low complexity" evidence="1">
    <location>
        <begin position="96"/>
        <end position="106"/>
    </location>
</feature>
<feature type="region of interest" description="Disordered" evidence="1">
    <location>
        <begin position="861"/>
        <end position="915"/>
    </location>
</feature>
<sequence>MRGQRRLRIAPVGVIRRRWASVLAAGEANSGEIEEEEGADARMAEEGCRDESDDDVEWNTPVEPRRIATDPLSGLRPEGSKTRFWGAGDDTPSPPASTSSSPSTASLRKKASEAGFSMAEIDATTLMLEDPAISAKVLAASTPTSMDRQTTVARKIVTTLFEGRRNGKPWQGPLPPPRTSPPMTLGACVVKDQRGEPRRCSGGDRRSEVEGEVRISNSNSAATASSKLGRTGLNKEVSIWTGAGWTRYRCNALGRLMSRKGKLPDCYRRNQPLRTLPAAGGDRPTFAAIVRGVAMDGGGAHGAGGFNGGGNHGLPGAFGVGSGGGGQGAYGGGGGAGGQFHGVYHGDGRGPPHGWSGGPHGHQMAHGGGNNVQMHGGPVWNSFMPQQTGAFGNGGFNGNQNMGNGGFMPPNHPNGFPNNHHGGGSQEGMAMGYGSGNFNQAGACFDPGYGSSNSGQNRGGPRQRGRGRGSRGGRNQGSRGGRHQEAGGGRGHFGLQHQQQTPPPPTTVGANGNAAPANATVVENAKARTNAGGAVVAGTKSHAGQTVGSHAGTKDAVPVAAPVKQSNTVFLKPAVIDDSSLEDGQCSKENDVGEEEMNIDMDEVPEKDLEAGANKGKKDKEKWCFRCCSKGHVKEVCKVDLFCTICESEEHVAAKCPMKRKPRPMAYAVGYAVDQLGFYHIPHGPINMAKKDGLTALIKVKGGHLKEEELVGHLKRLVPGKFEWDVQLHAPDTWIAPFPSKAELKRTINFGAADLKDGKSLSFELYEEEEYFGEEMPFVWMKVTNLPRVLRSYEVLWAIGTMFGATQRVDMVTTRKNSFGRFKVVVMDPNIVPTQMDVVIGSRFFELQFEIEPFDNTNARFTNVKRNDSNGDDSANQQKGKGKKGSNKKHKSASPAAGTSEIQQTENGKDASNSEMKENELFDDMEEDDLLDEEWVVNESDSGHVTVEEINKVDALNEFHCDDMLACNNAATLVANSAEVAAMEQNKTKHVGIGNSMSCAPDDGSELGTGCSADMLEICASKGAEHVASRAQVMGAAGGIEGAAPCSEGAWYVSDVNLVASGVHEVCATGGNAVEVVAVASSALSACATGGIDDVAVGDHAEPDGGEKKMVEDPETPSLALGPLLERAINELKGSKGSTRMKVTDGSTVENKVVKPDKAITPIGDMSTPLRRSLRRAGSVDEDSTDRASRMVAKRNLEDIEVR</sequence>
<comment type="caution">
    <text evidence="2">The sequence shown here is derived from an EMBL/GenBank/DDBJ whole genome shotgun (WGS) entry which is preliminary data.</text>
</comment>
<feature type="compositionally biased region" description="Basic residues" evidence="1">
    <location>
        <begin position="461"/>
        <end position="471"/>
    </location>
</feature>
<evidence type="ECO:0000313" key="3">
    <source>
        <dbReference type="Proteomes" id="UP000324897"/>
    </source>
</evidence>
<dbReference type="PANTHER" id="PTHR33170:SF40">
    <property type="entry name" value="OS04G0557100 PROTEIN"/>
    <property type="match status" value="1"/>
</dbReference>
<feature type="region of interest" description="Disordered" evidence="1">
    <location>
        <begin position="1161"/>
        <end position="1203"/>
    </location>
</feature>
<name>A0A5J9UD24_9POAL</name>
<protein>
    <recommendedName>
        <fullName evidence="4">CCHC-type domain-containing protein</fullName>
    </recommendedName>
</protein>
<dbReference type="GO" id="GO:0008270">
    <property type="term" value="F:zinc ion binding"/>
    <property type="evidence" value="ECO:0007669"/>
    <property type="project" value="InterPro"/>
</dbReference>
<accession>A0A5J9UD24</accession>
<feature type="compositionally biased region" description="Basic residues" evidence="1">
    <location>
        <begin position="880"/>
        <end position="892"/>
    </location>
</feature>
<dbReference type="PANTHER" id="PTHR33170">
    <property type="entry name" value="DUF4283 DOMAIN-CONTAINING PROTEIN-RELATED"/>
    <property type="match status" value="1"/>
</dbReference>